<gene>
    <name evidence="1" type="ORF">SAMN04488105_102416</name>
</gene>
<dbReference type="RefSeq" id="WP_008886248.1">
    <property type="nucleotide sequence ID" value="NZ_FNAV01000002.1"/>
</dbReference>
<dbReference type="AlphaFoldDB" id="A0A1G7BVU8"/>
<proteinExistence type="predicted"/>
<evidence type="ECO:0000313" key="1">
    <source>
        <dbReference type="EMBL" id="SDE31159.1"/>
    </source>
</evidence>
<reference evidence="2" key="1">
    <citation type="submission" date="2016-10" db="EMBL/GenBank/DDBJ databases">
        <authorList>
            <person name="Varghese N."/>
            <person name="Submissions S."/>
        </authorList>
    </citation>
    <scope>NUCLEOTIDE SEQUENCE [LARGE SCALE GENOMIC DNA]</scope>
    <source>
        <strain evidence="2">DSM 10146</strain>
    </source>
</reference>
<protein>
    <submittedName>
        <fullName evidence="1">Uncharacterized protein</fullName>
    </submittedName>
</protein>
<evidence type="ECO:0000313" key="2">
    <source>
        <dbReference type="Proteomes" id="UP000198994"/>
    </source>
</evidence>
<keyword evidence="2" id="KW-1185">Reference proteome</keyword>
<accession>A0A1G7BVU8</accession>
<sequence length="53" mass="5622">MMAFVIGLFIGFLIISPVIALVVAVGRLSQAREGAIAPRPVPRLRVVGLDGTY</sequence>
<dbReference type="EMBL" id="FNAV01000002">
    <property type="protein sequence ID" value="SDE31159.1"/>
    <property type="molecule type" value="Genomic_DNA"/>
</dbReference>
<dbReference type="Proteomes" id="UP000198994">
    <property type="component" value="Unassembled WGS sequence"/>
</dbReference>
<organism evidence="1 2">
    <name type="scientific">Salipiger thiooxidans</name>
    <dbReference type="NCBI Taxonomy" id="282683"/>
    <lineage>
        <taxon>Bacteria</taxon>
        <taxon>Pseudomonadati</taxon>
        <taxon>Pseudomonadota</taxon>
        <taxon>Alphaproteobacteria</taxon>
        <taxon>Rhodobacterales</taxon>
        <taxon>Roseobacteraceae</taxon>
        <taxon>Salipiger</taxon>
    </lineage>
</organism>
<name>A0A1G7BVU8_9RHOB</name>